<feature type="transmembrane region" description="Helical" evidence="4">
    <location>
        <begin position="59"/>
        <end position="80"/>
    </location>
</feature>
<evidence type="ECO:0000313" key="7">
    <source>
        <dbReference type="Proteomes" id="UP000321857"/>
    </source>
</evidence>
<dbReference type="KEGG" id="sxa:FMM02_02935"/>
<dbReference type="Proteomes" id="UP000321857">
    <property type="component" value="Chromosome"/>
</dbReference>
<evidence type="ECO:0000313" key="6">
    <source>
        <dbReference type="EMBL" id="QDP19006.1"/>
    </source>
</evidence>
<dbReference type="InterPro" id="IPR002508">
    <property type="entry name" value="MurNAc-LAA_cat"/>
</dbReference>
<dbReference type="OrthoDB" id="9806267at2"/>
<dbReference type="EC" id="3.5.1.28" evidence="2"/>
<dbReference type="Gene3D" id="3.40.630.40">
    <property type="entry name" value="Zn-dependent exopeptidases"/>
    <property type="match status" value="1"/>
</dbReference>
<dbReference type="SUPFAM" id="SSF53187">
    <property type="entry name" value="Zn-dependent exopeptidases"/>
    <property type="match status" value="1"/>
</dbReference>
<feature type="domain" description="MurNAc-LAA" evidence="5">
    <location>
        <begin position="188"/>
        <end position="339"/>
    </location>
</feature>
<dbReference type="PANTHER" id="PTHR30404:SF0">
    <property type="entry name" value="N-ACETYLMURAMOYL-L-ALANINE AMIDASE AMIC"/>
    <property type="match status" value="1"/>
</dbReference>
<dbReference type="SMART" id="SM00646">
    <property type="entry name" value="Ami_3"/>
    <property type="match status" value="1"/>
</dbReference>
<sequence>MPQNPSGLRRLPDRRSGWASSVSIGAARPQLLRWRNFAPRPPWRDANEAILLPLMERRWAIGMAVGAAALVAVAAIAFTASRTLSDPAERHDALVGEARRGELTLGLPGLIADVRVREAKVPGRPIVLIDPGHGGRDPGAPGISGTSQEKGLTLLLARELADMLEQRGRVRVALTREDDRYLTLEQRAELARRLQASLFLSLHMDSAPNPLARGMTIYSLSDVASSAEAARFAAAENSSDGALSSESDSSVRSLLADVALRDQMESSAGLARRLLNRADGNVELRPRPHQFAAFHVLRRAETPAVLVEAGYISNAEDEARLLDPQGRAPLVLALARAIEADVATRTQR</sequence>
<dbReference type="GO" id="GO:0030288">
    <property type="term" value="C:outer membrane-bounded periplasmic space"/>
    <property type="evidence" value="ECO:0007669"/>
    <property type="project" value="TreeGrafter"/>
</dbReference>
<keyword evidence="3" id="KW-0378">Hydrolase</keyword>
<evidence type="ECO:0000256" key="2">
    <source>
        <dbReference type="ARBA" id="ARBA00011901"/>
    </source>
</evidence>
<gene>
    <name evidence="6" type="ORF">FMM02_02935</name>
</gene>
<dbReference type="InterPro" id="IPR050695">
    <property type="entry name" value="N-acetylmuramoyl_amidase_3"/>
</dbReference>
<evidence type="ECO:0000256" key="1">
    <source>
        <dbReference type="ARBA" id="ARBA00001561"/>
    </source>
</evidence>
<reference evidence="6 7" key="1">
    <citation type="submission" date="2019-07" db="EMBL/GenBank/DDBJ databases">
        <title>Sphingomonas AE3 Genome sequencing and assembly.</title>
        <authorList>
            <person name="Kim H."/>
        </authorList>
    </citation>
    <scope>NUCLEOTIDE SEQUENCE [LARGE SCALE GENOMIC DNA]</scope>
    <source>
        <strain evidence="6 7">AE3</strain>
    </source>
</reference>
<accession>A0A516IQ73</accession>
<dbReference type="EMBL" id="CP041659">
    <property type="protein sequence ID" value="QDP19006.1"/>
    <property type="molecule type" value="Genomic_DNA"/>
</dbReference>
<dbReference type="Pfam" id="PF01520">
    <property type="entry name" value="Amidase_3"/>
    <property type="match status" value="1"/>
</dbReference>
<proteinExistence type="predicted"/>
<evidence type="ECO:0000256" key="3">
    <source>
        <dbReference type="ARBA" id="ARBA00022801"/>
    </source>
</evidence>
<comment type="catalytic activity">
    <reaction evidence="1">
        <text>Hydrolyzes the link between N-acetylmuramoyl residues and L-amino acid residues in certain cell-wall glycopeptides.</text>
        <dbReference type="EC" id="3.5.1.28"/>
    </reaction>
</comment>
<dbReference type="GO" id="GO:0008745">
    <property type="term" value="F:N-acetylmuramoyl-L-alanine amidase activity"/>
    <property type="evidence" value="ECO:0007669"/>
    <property type="project" value="UniProtKB-EC"/>
</dbReference>
<dbReference type="AlphaFoldDB" id="A0A516IQ73"/>
<organism evidence="6 7">
    <name type="scientific">Sphingomonas xanthus</name>
    <dbReference type="NCBI Taxonomy" id="2594473"/>
    <lineage>
        <taxon>Bacteria</taxon>
        <taxon>Pseudomonadati</taxon>
        <taxon>Pseudomonadota</taxon>
        <taxon>Alphaproteobacteria</taxon>
        <taxon>Sphingomonadales</taxon>
        <taxon>Sphingomonadaceae</taxon>
        <taxon>Sphingomonas</taxon>
    </lineage>
</organism>
<dbReference type="GO" id="GO:0009253">
    <property type="term" value="P:peptidoglycan catabolic process"/>
    <property type="evidence" value="ECO:0007669"/>
    <property type="project" value="InterPro"/>
</dbReference>
<dbReference type="PANTHER" id="PTHR30404">
    <property type="entry name" value="N-ACETYLMURAMOYL-L-ALANINE AMIDASE"/>
    <property type="match status" value="1"/>
</dbReference>
<keyword evidence="4" id="KW-0472">Membrane</keyword>
<name>A0A516IQ73_9SPHN</name>
<keyword evidence="4" id="KW-1133">Transmembrane helix</keyword>
<dbReference type="CDD" id="cd02696">
    <property type="entry name" value="MurNAc-LAA"/>
    <property type="match status" value="1"/>
</dbReference>
<evidence type="ECO:0000259" key="5">
    <source>
        <dbReference type="SMART" id="SM00646"/>
    </source>
</evidence>
<keyword evidence="4" id="KW-0812">Transmembrane</keyword>
<protein>
    <recommendedName>
        <fullName evidence="2">N-acetylmuramoyl-L-alanine amidase</fullName>
        <ecNumber evidence="2">3.5.1.28</ecNumber>
    </recommendedName>
</protein>
<keyword evidence="7" id="KW-1185">Reference proteome</keyword>
<evidence type="ECO:0000256" key="4">
    <source>
        <dbReference type="SAM" id="Phobius"/>
    </source>
</evidence>